<evidence type="ECO:0000313" key="2">
    <source>
        <dbReference type="Proteomes" id="UP001609175"/>
    </source>
</evidence>
<reference evidence="1 2" key="1">
    <citation type="submission" date="2024-10" db="EMBL/GenBank/DDBJ databases">
        <authorList>
            <person name="Riesco R."/>
        </authorList>
    </citation>
    <scope>NUCLEOTIDE SEQUENCE [LARGE SCALE GENOMIC DNA]</scope>
    <source>
        <strain evidence="1 2">NCIMB 15449</strain>
    </source>
</reference>
<comment type="caution">
    <text evidence="1">The sequence shown here is derived from an EMBL/GenBank/DDBJ whole genome shotgun (WGS) entry which is preliminary data.</text>
</comment>
<evidence type="ECO:0000313" key="1">
    <source>
        <dbReference type="EMBL" id="MFH5207353.1"/>
    </source>
</evidence>
<accession>A0ABW7JI02</accession>
<dbReference type="Proteomes" id="UP001609175">
    <property type="component" value="Unassembled WGS sequence"/>
</dbReference>
<protein>
    <submittedName>
        <fullName evidence="1">Uncharacterized protein</fullName>
    </submittedName>
</protein>
<proteinExistence type="predicted"/>
<sequence length="53" mass="5614">MAGPQPLTAMNLPFEFEKFDLQGTADPAGFIPVPDAGPRTDELPLISSVIGFP</sequence>
<name>A0ABW7JI02_9NOCA</name>
<dbReference type="RefSeq" id="WP_395112771.1">
    <property type="nucleotide sequence ID" value="NZ_JBIMSO010000016.1"/>
</dbReference>
<dbReference type="EMBL" id="JBIMSO010000016">
    <property type="protein sequence ID" value="MFH5207353.1"/>
    <property type="molecule type" value="Genomic_DNA"/>
</dbReference>
<gene>
    <name evidence="1" type="ORF">ACHIPZ_03830</name>
</gene>
<organism evidence="1 2">
    <name type="scientific">Antrihabitans spumae</name>
    <dbReference type="NCBI Taxonomy" id="3373370"/>
    <lineage>
        <taxon>Bacteria</taxon>
        <taxon>Bacillati</taxon>
        <taxon>Actinomycetota</taxon>
        <taxon>Actinomycetes</taxon>
        <taxon>Mycobacteriales</taxon>
        <taxon>Nocardiaceae</taxon>
        <taxon>Antrihabitans</taxon>
    </lineage>
</organism>